<dbReference type="EMBL" id="RKLQ01000006">
    <property type="protein sequence ID" value="MBX0305891.1"/>
    <property type="molecule type" value="Genomic_DNA"/>
</dbReference>
<gene>
    <name evidence="1" type="ORF">EGD98_19790</name>
</gene>
<protein>
    <submittedName>
        <fullName evidence="1">Uncharacterized protein</fullName>
    </submittedName>
</protein>
<reference evidence="1" key="1">
    <citation type="submission" date="2021-06" db="EMBL/GenBank/DDBJ databases">
        <title>Halomicroarcula sp. F24A a new haloarchaeum isolated from saline soil.</title>
        <authorList>
            <person name="Duran-Viseras A."/>
            <person name="Sanchez-Porro C."/>
            <person name="Ventosa A."/>
        </authorList>
    </citation>
    <scope>NUCLEOTIDE SEQUENCE</scope>
    <source>
        <strain evidence="1">F24A</strain>
    </source>
</reference>
<name>A0A8J8C9R9_9EURY</name>
<sequence length="110" mass="11977">MDGLTESRTPSRVSELVDVVSRDRELPLDDTVGVVAEFHELVFQLFEAVALPNIIVEGLLAASPERAWTMNWHCSWTVGSSGRSLAVWTASRAIASRDAIRTVGGPDGNR</sequence>
<organism evidence="1 2">
    <name type="scientific">Haloarcula salinisoli</name>
    <dbReference type="NCBI Taxonomy" id="2487746"/>
    <lineage>
        <taxon>Archaea</taxon>
        <taxon>Methanobacteriati</taxon>
        <taxon>Methanobacteriota</taxon>
        <taxon>Stenosarchaea group</taxon>
        <taxon>Halobacteria</taxon>
        <taxon>Halobacteriales</taxon>
        <taxon>Haloarculaceae</taxon>
        <taxon>Haloarcula</taxon>
    </lineage>
</organism>
<keyword evidence="2" id="KW-1185">Reference proteome</keyword>
<evidence type="ECO:0000313" key="2">
    <source>
        <dbReference type="Proteomes" id="UP000783863"/>
    </source>
</evidence>
<proteinExistence type="predicted"/>
<dbReference type="RefSeq" id="WP_220590081.1">
    <property type="nucleotide sequence ID" value="NZ_RKLQ01000006.1"/>
</dbReference>
<dbReference type="AlphaFoldDB" id="A0A8J8C9R9"/>
<dbReference type="Proteomes" id="UP000783863">
    <property type="component" value="Unassembled WGS sequence"/>
</dbReference>
<evidence type="ECO:0000313" key="1">
    <source>
        <dbReference type="EMBL" id="MBX0305891.1"/>
    </source>
</evidence>
<accession>A0A8J8C9R9</accession>
<comment type="caution">
    <text evidence="1">The sequence shown here is derived from an EMBL/GenBank/DDBJ whole genome shotgun (WGS) entry which is preliminary data.</text>
</comment>